<keyword evidence="8 10" id="KW-0472">Membrane</keyword>
<dbReference type="InterPro" id="IPR039421">
    <property type="entry name" value="Type_1_exporter"/>
</dbReference>
<sequence length="611" mass="66334">MWKLLTRTVNEKALRFSTALFILSAFLQGITLALMIPLLRELFYRGMGPQFISWLVATCACAAATILVDTIAMFSSYRVSVFEVCASMMDRVAAHVLALPLGWFDQKNKASVVNALSKQVNTLSHLTSIVIPLLCNAFIIPLVLLVACIIIDVRLSLLMAAAILPLIFMWKRMRKTITQANELESQSAQQVSARVLEFAYLQPILRATKHDKLWEPVGEALRDDSDAVLRGLAIKGRPAQSFFFITTLCFALIILLGLNFVLDLTLDPLDYILVVTLVARMTAPLMQAAIVASELNNAIVALTNVDAILQTKTLDDALQLGADGIAADGFDGSDGTASAGEKPDGTDVAPSEPAIDLANTEIAFNDVIFSYGSNKNVLNKVSMRMHRNTITAIVGPSGAGKTTILRLIARFWETTQGSITIAGKDIRTLSSTQLMQLSSMVFQDVYLFNMSIKENIRIARPDATDTQIQKAIDDANLTQFVAALPQGWDTNVGPAGQSLSGGERQRVAIARAFLKDAPILLLDEITSALDGENEAAITSVIQKLSADKTVVVVAHRLSTIKNADYLYVLKPSLAGSYIAQEGKPADLAQQEGPFKAFIEASQATMHWKVTG</sequence>
<dbReference type="InterPro" id="IPR017871">
    <property type="entry name" value="ABC_transporter-like_CS"/>
</dbReference>
<feature type="transmembrane region" description="Helical" evidence="10">
    <location>
        <begin position="242"/>
        <end position="262"/>
    </location>
</feature>
<evidence type="ECO:0000313" key="14">
    <source>
        <dbReference type="Proteomes" id="UP000070675"/>
    </source>
</evidence>
<dbReference type="PANTHER" id="PTHR24221:SF397">
    <property type="entry name" value="ABC TRANSPORTER, ATP-BINDING TRANSMEMBRANE PROTEIN"/>
    <property type="match status" value="1"/>
</dbReference>
<dbReference type="Pfam" id="PF00005">
    <property type="entry name" value="ABC_tran"/>
    <property type="match status" value="1"/>
</dbReference>
<comment type="subcellular location">
    <subcellularLocation>
        <location evidence="1">Cell inner membrane</location>
        <topology evidence="1">Multi-pass membrane protein</topology>
    </subcellularLocation>
</comment>
<feature type="domain" description="ABC transporter" evidence="11">
    <location>
        <begin position="362"/>
        <end position="600"/>
    </location>
</feature>
<dbReference type="PROSITE" id="PS50893">
    <property type="entry name" value="ABC_TRANSPORTER_2"/>
    <property type="match status" value="1"/>
</dbReference>
<dbReference type="PANTHER" id="PTHR24221">
    <property type="entry name" value="ATP-BINDING CASSETTE SUB-FAMILY B"/>
    <property type="match status" value="1"/>
</dbReference>
<dbReference type="OrthoDB" id="9806127at2"/>
<name>A0A133XW46_9ACTN</name>
<organism evidence="13 14">
    <name type="scientific">Atopobium deltae</name>
    <dbReference type="NCBI Taxonomy" id="1393034"/>
    <lineage>
        <taxon>Bacteria</taxon>
        <taxon>Bacillati</taxon>
        <taxon>Actinomycetota</taxon>
        <taxon>Coriobacteriia</taxon>
        <taxon>Coriobacteriales</taxon>
        <taxon>Atopobiaceae</taxon>
        <taxon>Atopobium</taxon>
    </lineage>
</organism>
<dbReference type="SMART" id="SM00382">
    <property type="entry name" value="AAA"/>
    <property type="match status" value="1"/>
</dbReference>
<dbReference type="AlphaFoldDB" id="A0A133XW46"/>
<dbReference type="Gene3D" id="3.40.50.300">
    <property type="entry name" value="P-loop containing nucleotide triphosphate hydrolases"/>
    <property type="match status" value="1"/>
</dbReference>
<evidence type="ECO:0000256" key="8">
    <source>
        <dbReference type="ARBA" id="ARBA00023136"/>
    </source>
</evidence>
<evidence type="ECO:0000259" key="11">
    <source>
        <dbReference type="PROSITE" id="PS50893"/>
    </source>
</evidence>
<dbReference type="RefSeq" id="WP_066305003.1">
    <property type="nucleotide sequence ID" value="NZ_KQ959487.1"/>
</dbReference>
<evidence type="ECO:0000256" key="1">
    <source>
        <dbReference type="ARBA" id="ARBA00004429"/>
    </source>
</evidence>
<evidence type="ECO:0000256" key="4">
    <source>
        <dbReference type="ARBA" id="ARBA00022692"/>
    </source>
</evidence>
<evidence type="ECO:0000259" key="12">
    <source>
        <dbReference type="PROSITE" id="PS50929"/>
    </source>
</evidence>
<accession>A0A133XW46</accession>
<dbReference type="InterPro" id="IPR036640">
    <property type="entry name" value="ABC1_TM_sf"/>
</dbReference>
<dbReference type="GO" id="GO:0005524">
    <property type="term" value="F:ATP binding"/>
    <property type="evidence" value="ECO:0007669"/>
    <property type="project" value="UniProtKB-KW"/>
</dbReference>
<dbReference type="PATRIC" id="fig|1393034.3.peg.523"/>
<reference evidence="14" key="1">
    <citation type="submission" date="2016-01" db="EMBL/GenBank/DDBJ databases">
        <authorList>
            <person name="Mitreva M."/>
            <person name="Pepin K.H."/>
            <person name="Mihindukulasuriya K.A."/>
            <person name="Fulton R."/>
            <person name="Fronick C."/>
            <person name="O'Laughlin M."/>
            <person name="Miner T."/>
            <person name="Herter B."/>
            <person name="Rosa B.A."/>
            <person name="Cordes M."/>
            <person name="Tomlinson C."/>
            <person name="Wollam A."/>
            <person name="Palsikar V.B."/>
            <person name="Mardis E.R."/>
            <person name="Wilson R.K."/>
        </authorList>
    </citation>
    <scope>NUCLEOTIDE SEQUENCE [LARGE SCALE GENOMIC DNA]</scope>
    <source>
        <strain evidence="14">DNF00019</strain>
    </source>
</reference>
<dbReference type="GO" id="GO:0034040">
    <property type="term" value="F:ATPase-coupled lipid transmembrane transporter activity"/>
    <property type="evidence" value="ECO:0007669"/>
    <property type="project" value="TreeGrafter"/>
</dbReference>
<keyword evidence="2" id="KW-0813">Transport</keyword>
<evidence type="ECO:0000256" key="9">
    <source>
        <dbReference type="ARBA" id="ARBA00023455"/>
    </source>
</evidence>
<dbReference type="GO" id="GO:0140359">
    <property type="term" value="F:ABC-type transporter activity"/>
    <property type="evidence" value="ECO:0007669"/>
    <property type="project" value="InterPro"/>
</dbReference>
<dbReference type="PROSITE" id="PS00211">
    <property type="entry name" value="ABC_TRANSPORTER_1"/>
    <property type="match status" value="1"/>
</dbReference>
<evidence type="ECO:0000256" key="2">
    <source>
        <dbReference type="ARBA" id="ARBA00022448"/>
    </source>
</evidence>
<dbReference type="GO" id="GO:0016887">
    <property type="term" value="F:ATP hydrolysis activity"/>
    <property type="evidence" value="ECO:0007669"/>
    <property type="project" value="InterPro"/>
</dbReference>
<keyword evidence="6 13" id="KW-0067">ATP-binding</keyword>
<evidence type="ECO:0000256" key="5">
    <source>
        <dbReference type="ARBA" id="ARBA00022741"/>
    </source>
</evidence>
<dbReference type="EMBL" id="LSCR01000006">
    <property type="protein sequence ID" value="KXB35177.1"/>
    <property type="molecule type" value="Genomic_DNA"/>
</dbReference>
<keyword evidence="3" id="KW-1003">Cell membrane</keyword>
<dbReference type="Proteomes" id="UP000070675">
    <property type="component" value="Unassembled WGS sequence"/>
</dbReference>
<dbReference type="InterPro" id="IPR027417">
    <property type="entry name" value="P-loop_NTPase"/>
</dbReference>
<keyword evidence="4 10" id="KW-0812">Transmembrane</keyword>
<feature type="transmembrane region" description="Helical" evidence="10">
    <location>
        <begin position="125"/>
        <end position="147"/>
    </location>
</feature>
<dbReference type="Gene3D" id="1.20.1560.10">
    <property type="entry name" value="ABC transporter type 1, transmembrane domain"/>
    <property type="match status" value="1"/>
</dbReference>
<keyword evidence="14" id="KW-1185">Reference proteome</keyword>
<gene>
    <name evidence="13" type="ORF">HMPREF3192_00542</name>
</gene>
<dbReference type="PROSITE" id="PS50929">
    <property type="entry name" value="ABC_TM1F"/>
    <property type="match status" value="1"/>
</dbReference>
<dbReference type="Pfam" id="PF00664">
    <property type="entry name" value="ABC_membrane"/>
    <property type="match status" value="1"/>
</dbReference>
<evidence type="ECO:0000256" key="7">
    <source>
        <dbReference type="ARBA" id="ARBA00022989"/>
    </source>
</evidence>
<keyword evidence="5" id="KW-0547">Nucleotide-binding</keyword>
<evidence type="ECO:0000313" key="13">
    <source>
        <dbReference type="EMBL" id="KXB35177.1"/>
    </source>
</evidence>
<proteinExistence type="inferred from homology"/>
<evidence type="ECO:0000256" key="10">
    <source>
        <dbReference type="SAM" id="Phobius"/>
    </source>
</evidence>
<comment type="caution">
    <text evidence="13">The sequence shown here is derived from an EMBL/GenBank/DDBJ whole genome shotgun (WGS) entry which is preliminary data.</text>
</comment>
<evidence type="ECO:0000256" key="3">
    <source>
        <dbReference type="ARBA" id="ARBA00022475"/>
    </source>
</evidence>
<dbReference type="GO" id="GO:0005886">
    <property type="term" value="C:plasma membrane"/>
    <property type="evidence" value="ECO:0007669"/>
    <property type="project" value="UniProtKB-SubCell"/>
</dbReference>
<dbReference type="SUPFAM" id="SSF90123">
    <property type="entry name" value="ABC transporter transmembrane region"/>
    <property type="match status" value="1"/>
</dbReference>
<dbReference type="InterPro" id="IPR003439">
    <property type="entry name" value="ABC_transporter-like_ATP-bd"/>
</dbReference>
<dbReference type="STRING" id="1393034.HMPREF3192_00542"/>
<feature type="transmembrane region" description="Helical" evidence="10">
    <location>
        <begin position="51"/>
        <end position="74"/>
    </location>
</feature>
<feature type="transmembrane region" description="Helical" evidence="10">
    <location>
        <begin position="153"/>
        <end position="170"/>
    </location>
</feature>
<keyword evidence="7 10" id="KW-1133">Transmembrane helix</keyword>
<dbReference type="InterPro" id="IPR011527">
    <property type="entry name" value="ABC1_TM_dom"/>
</dbReference>
<feature type="transmembrane region" description="Helical" evidence="10">
    <location>
        <begin position="20"/>
        <end position="39"/>
    </location>
</feature>
<dbReference type="FunFam" id="3.40.50.300:FF:000221">
    <property type="entry name" value="Multidrug ABC transporter ATP-binding protein"/>
    <property type="match status" value="1"/>
</dbReference>
<protein>
    <submittedName>
        <fullName evidence="13">ABC transporter, ATP-binding protein</fullName>
    </submittedName>
</protein>
<dbReference type="SUPFAM" id="SSF52540">
    <property type="entry name" value="P-loop containing nucleoside triphosphate hydrolases"/>
    <property type="match status" value="1"/>
</dbReference>
<feature type="domain" description="ABC transmembrane type-1" evidence="12">
    <location>
        <begin position="16"/>
        <end position="297"/>
    </location>
</feature>
<evidence type="ECO:0000256" key="6">
    <source>
        <dbReference type="ARBA" id="ARBA00022840"/>
    </source>
</evidence>
<comment type="similarity">
    <text evidence="9">Belongs to the ABC transporter superfamily. Siderophore-Fe(3+) uptake transporter (SIUT) (TC 3.A.1.21) family.</text>
</comment>
<dbReference type="InterPro" id="IPR003593">
    <property type="entry name" value="AAA+_ATPase"/>
</dbReference>